<dbReference type="RefSeq" id="WP_057942168.1">
    <property type="nucleotide sequence ID" value="NZ_CP011131.1"/>
</dbReference>
<reference evidence="1 2" key="1">
    <citation type="submission" date="2022-03" db="EMBL/GenBank/DDBJ databases">
        <title>Complete genome sequence of Lysobacter capsici VKM B-2533 and Lysobacter gummosus 10.1.1, promising sources of lytic agents.</title>
        <authorList>
            <person name="Tarlachkov S.V."/>
            <person name="Kudryakova I.V."/>
            <person name="Afoshin A.S."/>
            <person name="Leontyevskaya E.A."/>
            <person name="Leontyevskaya N.V."/>
        </authorList>
    </citation>
    <scope>NUCLEOTIDE SEQUENCE [LARGE SCALE GENOMIC DNA]</scope>
    <source>
        <strain evidence="1 2">10.1.1</strain>
    </source>
</reference>
<sequence>MKPHYSESSVQPVSASKLGDNQMIFTYRVPLESMYFSPGVDYQAQAGILRVVIGRCRIRTTCTVMSQHSKLSDDGMAEVHLPYHGEKVVVIHADKEQVVHL</sequence>
<name>A0ABY3XH62_9GAMM</name>
<evidence type="ECO:0000313" key="2">
    <source>
        <dbReference type="Proteomes" id="UP000829194"/>
    </source>
</evidence>
<dbReference type="EMBL" id="CP093547">
    <property type="protein sequence ID" value="UNP30989.1"/>
    <property type="molecule type" value="Genomic_DNA"/>
</dbReference>
<proteinExistence type="predicted"/>
<dbReference type="Proteomes" id="UP000829194">
    <property type="component" value="Chromosome"/>
</dbReference>
<accession>A0ABY3XH62</accession>
<organism evidence="1 2">
    <name type="scientific">Lysobacter gummosus</name>
    <dbReference type="NCBI Taxonomy" id="262324"/>
    <lineage>
        <taxon>Bacteria</taxon>
        <taxon>Pseudomonadati</taxon>
        <taxon>Pseudomonadota</taxon>
        <taxon>Gammaproteobacteria</taxon>
        <taxon>Lysobacterales</taxon>
        <taxon>Lysobacteraceae</taxon>
        <taxon>Lysobacter</taxon>
    </lineage>
</organism>
<gene>
    <name evidence="1" type="ORF">MOV92_06995</name>
</gene>
<protein>
    <submittedName>
        <fullName evidence="1">Uncharacterized protein</fullName>
    </submittedName>
</protein>
<evidence type="ECO:0000313" key="1">
    <source>
        <dbReference type="EMBL" id="UNP30989.1"/>
    </source>
</evidence>
<keyword evidence="2" id="KW-1185">Reference proteome</keyword>